<accession>A0A9I9CM76</accession>
<dbReference type="PANTHER" id="PTHR31775">
    <property type="entry name" value="OS02G0117200 PROTEIN"/>
    <property type="match status" value="1"/>
</dbReference>
<dbReference type="PANTHER" id="PTHR31775:SF29">
    <property type="entry name" value="REMORIN C-TERMINAL DOMAIN-CONTAINING PROTEIN"/>
    <property type="match status" value="1"/>
</dbReference>
<evidence type="ECO:0000256" key="2">
    <source>
        <dbReference type="SAM" id="Coils"/>
    </source>
</evidence>
<protein>
    <recommendedName>
        <fullName evidence="3">Remorin C-terminal domain-containing protein</fullName>
    </recommendedName>
</protein>
<keyword evidence="2" id="KW-0175">Coiled coil</keyword>
<dbReference type="Gramene" id="MELO3C005653.2.1">
    <property type="protein sequence ID" value="MELO3C005653.2.1"/>
    <property type="gene ID" value="MELO3C005653.2"/>
</dbReference>
<evidence type="ECO:0000256" key="1">
    <source>
        <dbReference type="ARBA" id="ARBA00005711"/>
    </source>
</evidence>
<dbReference type="EnsemblPlants" id="MELO3C005653.2.1">
    <property type="protein sequence ID" value="MELO3C005653.2.1"/>
    <property type="gene ID" value="MELO3C005653.2"/>
</dbReference>
<sequence length="200" mass="23244">MTEISDSAEKVDAAKDRDIALARVEWEKKMALIKAWEESEKIKAENKAYKRLSAVESWENTRKASIEAQLMKIEEKMEKKKAEYAEQMKNKIVGIHKEGEEKKATIEAERKEQCLKVEETAEKYRTSGLYQFAVFYPMITYVICTDSVQNGSVNHSGEWSEESSCEMDYTVKNQVGILCKQIMVHGRNTVRYRNEYQSLY</sequence>
<dbReference type="Pfam" id="PF03763">
    <property type="entry name" value="Remorin_C"/>
    <property type="match status" value="1"/>
</dbReference>
<evidence type="ECO:0000313" key="4">
    <source>
        <dbReference type="EnsemblPlants" id="MELO3C005653.2.1"/>
    </source>
</evidence>
<dbReference type="InterPro" id="IPR005516">
    <property type="entry name" value="Remorin_C"/>
</dbReference>
<feature type="domain" description="Remorin C-terminal" evidence="3">
    <location>
        <begin position="28"/>
        <end position="128"/>
    </location>
</feature>
<name>A0A9I9CM76_CUCME</name>
<evidence type="ECO:0000259" key="3">
    <source>
        <dbReference type="Pfam" id="PF03763"/>
    </source>
</evidence>
<feature type="coiled-coil region" evidence="2">
    <location>
        <begin position="63"/>
        <end position="90"/>
    </location>
</feature>
<reference evidence="4" key="1">
    <citation type="submission" date="2023-03" db="UniProtKB">
        <authorList>
            <consortium name="EnsemblPlants"/>
        </authorList>
    </citation>
    <scope>IDENTIFICATION</scope>
</reference>
<organism evidence="4">
    <name type="scientific">Cucumis melo</name>
    <name type="common">Muskmelon</name>
    <dbReference type="NCBI Taxonomy" id="3656"/>
    <lineage>
        <taxon>Eukaryota</taxon>
        <taxon>Viridiplantae</taxon>
        <taxon>Streptophyta</taxon>
        <taxon>Embryophyta</taxon>
        <taxon>Tracheophyta</taxon>
        <taxon>Spermatophyta</taxon>
        <taxon>Magnoliopsida</taxon>
        <taxon>eudicotyledons</taxon>
        <taxon>Gunneridae</taxon>
        <taxon>Pentapetalae</taxon>
        <taxon>rosids</taxon>
        <taxon>fabids</taxon>
        <taxon>Cucurbitales</taxon>
        <taxon>Cucurbitaceae</taxon>
        <taxon>Benincaseae</taxon>
        <taxon>Cucumis</taxon>
    </lineage>
</organism>
<comment type="similarity">
    <text evidence="1">Belongs to the remorin family.</text>
</comment>
<dbReference type="AlphaFoldDB" id="A0A9I9CM76"/>
<proteinExistence type="inferred from homology"/>